<keyword evidence="1" id="KW-0808">Transferase</keyword>
<evidence type="ECO:0000256" key="3">
    <source>
        <dbReference type="ARBA" id="ARBA00023012"/>
    </source>
</evidence>
<feature type="transmembrane region" description="Helical" evidence="5">
    <location>
        <begin position="254"/>
        <end position="272"/>
    </location>
</feature>
<name>A0ABW8KNG1_9BIFI</name>
<keyword evidence="5" id="KW-1133">Transmembrane helix</keyword>
<accession>A0ABW8KNG1</accession>
<dbReference type="SUPFAM" id="SSF55874">
    <property type="entry name" value="ATPase domain of HSP90 chaperone/DNA topoisomerase II/histidine kinase"/>
    <property type="match status" value="1"/>
</dbReference>
<evidence type="ECO:0000256" key="1">
    <source>
        <dbReference type="ARBA" id="ARBA00022679"/>
    </source>
</evidence>
<feature type="transmembrane region" description="Helical" evidence="5">
    <location>
        <begin position="279"/>
        <end position="299"/>
    </location>
</feature>
<gene>
    <name evidence="7" type="ORF">OCH74_03845</name>
</gene>
<feature type="region of interest" description="Disordered" evidence="4">
    <location>
        <begin position="183"/>
        <end position="215"/>
    </location>
</feature>
<feature type="region of interest" description="Disordered" evidence="4">
    <location>
        <begin position="133"/>
        <end position="158"/>
    </location>
</feature>
<feature type="region of interest" description="Disordered" evidence="4">
    <location>
        <begin position="536"/>
        <end position="555"/>
    </location>
</feature>
<feature type="transmembrane region" description="Helical" evidence="5">
    <location>
        <begin position="59"/>
        <end position="84"/>
    </location>
</feature>
<keyword evidence="3" id="KW-0902">Two-component regulatory system</keyword>
<dbReference type="Proteomes" id="UP001620273">
    <property type="component" value="Unassembled WGS sequence"/>
</dbReference>
<dbReference type="InterPro" id="IPR036890">
    <property type="entry name" value="HATPase_C_sf"/>
</dbReference>
<protein>
    <submittedName>
        <fullName evidence="7">PspC domain-containing protein</fullName>
    </submittedName>
</protein>
<dbReference type="RefSeq" id="WP_404440382.1">
    <property type="nucleotide sequence ID" value="NZ_JAOQBW010000002.1"/>
</dbReference>
<dbReference type="Gene3D" id="3.30.565.10">
    <property type="entry name" value="Histidine kinase-like ATPase, C-terminal domain"/>
    <property type="match status" value="1"/>
</dbReference>
<keyword evidence="2" id="KW-0418">Kinase</keyword>
<keyword evidence="5" id="KW-0812">Transmembrane</keyword>
<feature type="compositionally biased region" description="Polar residues" evidence="4">
    <location>
        <begin position="1"/>
        <end position="14"/>
    </location>
</feature>
<keyword evidence="5" id="KW-0472">Membrane</keyword>
<reference evidence="7 8" key="1">
    <citation type="submission" date="2022-09" db="EMBL/GenBank/DDBJ databases">
        <title>Genome sequencing of four strains from tibetan pig.</title>
        <authorList>
            <person name="Feng J."/>
        </authorList>
    </citation>
    <scope>NUCLEOTIDE SEQUENCE [LARGE SCALE GENOMIC DNA]</scope>
    <source>
        <strain evidence="7 8">11-1-1</strain>
    </source>
</reference>
<feature type="region of interest" description="Disordered" evidence="4">
    <location>
        <begin position="1"/>
        <end position="23"/>
    </location>
</feature>
<dbReference type="PANTHER" id="PTHR24421:SF61">
    <property type="entry name" value="OXYGEN SENSOR HISTIDINE KINASE NREB"/>
    <property type="match status" value="1"/>
</dbReference>
<dbReference type="PANTHER" id="PTHR24421">
    <property type="entry name" value="NITRATE/NITRITE SENSOR PROTEIN NARX-RELATED"/>
    <property type="match status" value="1"/>
</dbReference>
<feature type="transmembrane region" description="Helical" evidence="5">
    <location>
        <begin position="230"/>
        <end position="248"/>
    </location>
</feature>
<dbReference type="InterPro" id="IPR007168">
    <property type="entry name" value="Phageshock_PspC_N"/>
</dbReference>
<dbReference type="InterPro" id="IPR050482">
    <property type="entry name" value="Sensor_HK_TwoCompSys"/>
</dbReference>
<feature type="transmembrane region" description="Helical" evidence="5">
    <location>
        <begin position="311"/>
        <end position="330"/>
    </location>
</feature>
<comment type="caution">
    <text evidence="7">The sequence shown here is derived from an EMBL/GenBank/DDBJ whole genome shotgun (WGS) entry which is preliminary data.</text>
</comment>
<evidence type="ECO:0000256" key="5">
    <source>
        <dbReference type="SAM" id="Phobius"/>
    </source>
</evidence>
<feature type="compositionally biased region" description="Basic and acidic residues" evidence="4">
    <location>
        <begin position="545"/>
        <end position="555"/>
    </location>
</feature>
<evidence type="ECO:0000256" key="4">
    <source>
        <dbReference type="SAM" id="MobiDB-lite"/>
    </source>
</evidence>
<feature type="compositionally biased region" description="Low complexity" evidence="4">
    <location>
        <begin position="183"/>
        <end position="201"/>
    </location>
</feature>
<organism evidence="7 8">
    <name type="scientific">Bifidobacterium thermacidophilum</name>
    <dbReference type="NCBI Taxonomy" id="246618"/>
    <lineage>
        <taxon>Bacteria</taxon>
        <taxon>Bacillati</taxon>
        <taxon>Actinomycetota</taxon>
        <taxon>Actinomycetes</taxon>
        <taxon>Bifidobacteriales</taxon>
        <taxon>Bifidobacteriaceae</taxon>
        <taxon>Bifidobacterium</taxon>
    </lineage>
</organism>
<proteinExistence type="predicted"/>
<evidence type="ECO:0000259" key="6">
    <source>
        <dbReference type="Pfam" id="PF04024"/>
    </source>
</evidence>
<evidence type="ECO:0000313" key="8">
    <source>
        <dbReference type="Proteomes" id="UP001620273"/>
    </source>
</evidence>
<dbReference type="Pfam" id="PF04024">
    <property type="entry name" value="PspC"/>
    <property type="match status" value="1"/>
</dbReference>
<sequence>MMQTTNAPQRTNTPPADARPYQAPAPLAPAKLPLLRPKYGRMLCGVCRGISMHLGIPVWLVRLAFICSSFVFGAGIIAYIFLWLTVPVGDPVREAQRISPVSQSPLSRGNAPYPMPGASAAAMPQSVTVVPGYVPGQAGGPSRTPAPTPAPAASVPATSLPTAQNTATLNTATPDTAIPDAAAAGAATPSDAAPPSTSYAPADERTIPAAESTENGESLLDAIRRAPKPAIIALSGVIMLIISGVMLYTGETAMILPAIMTVSGVLIAWLRFNDGQRQWPTAILGLALLVGAFCITVLLEPGTPQVHGKTILAAVALLVATALAVIPWIMSLTRSLSTERALKEREEERADMTAHLHDGVLQTLALIQLHSSEPQTVLALARQQERELRNWLYQERTPPDKSVSAGIKDIAAEVEDESGKAIEVVTVGDAQPCTQTDALLNATRQALVNAVTHGGEPISVYCEAGATTVDVYVRDHGEGFDVNAIPEGRLGIRESIIGRIKRRGGTVQIVSRPHWGTEVRMHMPIGGTASPAGARTHIMDGAGNDQHKTSGIEEQ</sequence>
<evidence type="ECO:0000313" key="7">
    <source>
        <dbReference type="EMBL" id="MFK3575998.1"/>
    </source>
</evidence>
<keyword evidence="8" id="KW-1185">Reference proteome</keyword>
<evidence type="ECO:0000256" key="2">
    <source>
        <dbReference type="ARBA" id="ARBA00022777"/>
    </source>
</evidence>
<dbReference type="EMBL" id="JAOQBW010000002">
    <property type="protein sequence ID" value="MFK3575998.1"/>
    <property type="molecule type" value="Genomic_DNA"/>
</dbReference>
<feature type="domain" description="Phage shock protein PspC N-terminal" evidence="6">
    <location>
        <begin position="33"/>
        <end position="88"/>
    </location>
</feature>